<evidence type="ECO:0000313" key="2">
    <source>
        <dbReference type="EMBL" id="MFC4822692.1"/>
    </source>
</evidence>
<proteinExistence type="predicted"/>
<evidence type="ECO:0000313" key="3">
    <source>
        <dbReference type="Proteomes" id="UP001595945"/>
    </source>
</evidence>
<dbReference type="Pfam" id="PF19113">
    <property type="entry name" value="DUF5799"/>
    <property type="match status" value="1"/>
</dbReference>
<reference evidence="2 3" key="1">
    <citation type="journal article" date="2019" name="Int. J. Syst. Evol. Microbiol.">
        <title>The Global Catalogue of Microorganisms (GCM) 10K type strain sequencing project: providing services to taxonomists for standard genome sequencing and annotation.</title>
        <authorList>
            <consortium name="The Broad Institute Genomics Platform"/>
            <consortium name="The Broad Institute Genome Sequencing Center for Infectious Disease"/>
            <person name="Wu L."/>
            <person name="Ma J."/>
        </authorList>
    </citation>
    <scope>NUCLEOTIDE SEQUENCE [LARGE SCALE GENOMIC DNA]</scope>
    <source>
        <strain evidence="2 3">XZYJ18</strain>
    </source>
</reference>
<feature type="compositionally biased region" description="Gly residues" evidence="1">
    <location>
        <begin position="82"/>
        <end position="97"/>
    </location>
</feature>
<comment type="caution">
    <text evidence="2">The sequence shown here is derived from an EMBL/GenBank/DDBJ whole genome shotgun (WGS) entry which is preliminary data.</text>
</comment>
<gene>
    <name evidence="2" type="ORF">ACFO9K_00305</name>
</gene>
<dbReference type="GeneID" id="73046267"/>
<dbReference type="Proteomes" id="UP001595945">
    <property type="component" value="Unassembled WGS sequence"/>
</dbReference>
<name>A0ABD5PW41_9EURY</name>
<keyword evidence="3" id="KW-1185">Reference proteome</keyword>
<evidence type="ECO:0000256" key="1">
    <source>
        <dbReference type="SAM" id="MobiDB-lite"/>
    </source>
</evidence>
<accession>A0ABD5PW41</accession>
<dbReference type="EMBL" id="JBHSHT010000001">
    <property type="protein sequence ID" value="MFC4822692.1"/>
    <property type="molecule type" value="Genomic_DNA"/>
</dbReference>
<dbReference type="RefSeq" id="WP_254267782.1">
    <property type="nucleotide sequence ID" value="NZ_CP100400.1"/>
</dbReference>
<sequence>MTERAWQDLIVGDRMTVDQEFAQRITDSQFSRQEWGLIMTAVEFEIENPGDDEQARIVADTSKVEQVMPELENIRNQMNSMTGGGGGGSGGGGGGGVFDSVKSALGLGGGGGGADRDRIEAADRLAQEYAGELQQRLESQGKWSQVRDAAAE</sequence>
<organism evidence="2 3">
    <name type="scientific">Halorussus aquaticus</name>
    <dbReference type="NCBI Taxonomy" id="2953748"/>
    <lineage>
        <taxon>Archaea</taxon>
        <taxon>Methanobacteriati</taxon>
        <taxon>Methanobacteriota</taxon>
        <taxon>Stenosarchaea group</taxon>
        <taxon>Halobacteria</taxon>
        <taxon>Halobacteriales</taxon>
        <taxon>Haladaptataceae</taxon>
        <taxon>Halorussus</taxon>
    </lineage>
</organism>
<protein>
    <submittedName>
        <fullName evidence="2">DUF5799 family protein</fullName>
    </submittedName>
</protein>
<feature type="region of interest" description="Disordered" evidence="1">
    <location>
        <begin position="77"/>
        <end position="99"/>
    </location>
</feature>
<dbReference type="AlphaFoldDB" id="A0ABD5PW41"/>
<dbReference type="InterPro" id="IPR043821">
    <property type="entry name" value="DUF5799"/>
</dbReference>